<dbReference type="EMBL" id="AP022614">
    <property type="protein sequence ID" value="BBZ45449.1"/>
    <property type="molecule type" value="Genomic_DNA"/>
</dbReference>
<organism evidence="1 2">
    <name type="scientific">Mycobacterium parmense</name>
    <dbReference type="NCBI Taxonomy" id="185642"/>
    <lineage>
        <taxon>Bacteria</taxon>
        <taxon>Bacillati</taxon>
        <taxon>Actinomycetota</taxon>
        <taxon>Actinomycetes</taxon>
        <taxon>Mycobacteriales</taxon>
        <taxon>Mycobacteriaceae</taxon>
        <taxon>Mycobacterium</taxon>
        <taxon>Mycobacterium simiae complex</taxon>
    </lineage>
</organism>
<keyword evidence="2" id="KW-1185">Reference proteome</keyword>
<proteinExistence type="predicted"/>
<protein>
    <submittedName>
        <fullName evidence="1">Uncharacterized protein</fullName>
    </submittedName>
</protein>
<gene>
    <name evidence="1" type="ORF">MPRM_27300</name>
</gene>
<evidence type="ECO:0000313" key="2">
    <source>
        <dbReference type="Proteomes" id="UP000467105"/>
    </source>
</evidence>
<sequence length="268" mass="28823">MVTVPTLRLAGVMAALGAAFARVDCFDCEHLKLERGVQVAGWCSGRLTDKRLDELSDDELRFGGLRLRGNRDSVHRLPAGFPHRPDTRLPDNVRVEVAEALDCAQGVAGQRLSATCAHPVVVAGEPGSFRADVDLMFPSETSPRLRGRLFAGLQLQGWFRYPVLLMGAIPDRDEVPWAAALRPRLVVIVGSAGWVASSRRNWPEVPMLVLLSRRRSAAADAAAGLQASGWAAPAVLPATLSALLAPRAGLEVLSLTEPEAAAVDEDLW</sequence>
<name>A0A7I7YUR6_9MYCO</name>
<dbReference type="Proteomes" id="UP000467105">
    <property type="component" value="Chromosome"/>
</dbReference>
<evidence type="ECO:0000313" key="1">
    <source>
        <dbReference type="EMBL" id="BBZ45449.1"/>
    </source>
</evidence>
<dbReference type="AlphaFoldDB" id="A0A7I7YUR6"/>
<reference evidence="1 2" key="1">
    <citation type="journal article" date="2019" name="Emerg. Microbes Infect.">
        <title>Comprehensive subspecies identification of 175 nontuberculous mycobacteria species based on 7547 genomic profiles.</title>
        <authorList>
            <person name="Matsumoto Y."/>
            <person name="Kinjo T."/>
            <person name="Motooka D."/>
            <person name="Nabeya D."/>
            <person name="Jung N."/>
            <person name="Uechi K."/>
            <person name="Horii T."/>
            <person name="Iida T."/>
            <person name="Fujita J."/>
            <person name="Nakamura S."/>
        </authorList>
    </citation>
    <scope>NUCLEOTIDE SEQUENCE [LARGE SCALE GENOMIC DNA]</scope>
    <source>
        <strain evidence="1 2">JCM 14742</strain>
    </source>
</reference>
<accession>A0A7I7YUR6</accession>